<dbReference type="Gene3D" id="1.25.40.10">
    <property type="entry name" value="Tetratricopeptide repeat domain"/>
    <property type="match status" value="1"/>
</dbReference>
<gene>
    <name evidence="1" type="primary">ycf37</name>
    <name evidence="1" type="ORF">Sdur_150</name>
</gene>
<evidence type="ECO:0000313" key="1">
    <source>
        <dbReference type="EMBL" id="AMK96195.1"/>
    </source>
</evidence>
<keyword evidence="1" id="KW-0934">Plastid</keyword>
<dbReference type="EMBL" id="KT266785">
    <property type="protein sequence ID" value="AMK96195.1"/>
    <property type="molecule type" value="Genomic_DNA"/>
</dbReference>
<accession>A0A141SD27</accession>
<dbReference type="RefSeq" id="YP_009243953.1">
    <property type="nucleotide sequence ID" value="NC_029857.1"/>
</dbReference>
<dbReference type="SUPFAM" id="SSF48452">
    <property type="entry name" value="TPR-like"/>
    <property type="match status" value="1"/>
</dbReference>
<dbReference type="InterPro" id="IPR011990">
    <property type="entry name" value="TPR-like_helical_dom_sf"/>
</dbReference>
<protein>
    <recommendedName>
        <fullName evidence="2">Photosystem I assembly protein Ycf37</fullName>
    </recommendedName>
</protein>
<geneLocation type="plastid" evidence="1"/>
<evidence type="ECO:0008006" key="2">
    <source>
        <dbReference type="Google" id="ProtNLM"/>
    </source>
</evidence>
<sequence length="163" mass="19063">MPRLYLLVLLCTLVSICVVITNQVVHLINREKHYIRLSKNLANNSISIDDFLALAKIYTLKKSWFSCIKLLEKQLISYKHFSHICYNAIGFCYYNMKFLNLSKTYYLYSIQSKSDYILALNNLAKVYKKIGLHNQAREVYESILYYQSNDSVAKHELTNKKSG</sequence>
<reference evidence="1" key="1">
    <citation type="submission" date="2015-07" db="EMBL/GenBank/DDBJ databases">
        <title>Reconstructing the complex evolutionary history of mobile plasmids in red algal genomes.</title>
        <authorList>
            <person name="Lee J."/>
            <person name="Kim K.M."/>
            <person name="Yang E.C."/>
            <person name="Miller K.A."/>
            <person name="Boo S.M."/>
            <person name="Bhattacharya D."/>
            <person name="Yoon H.S."/>
        </authorList>
    </citation>
    <scope>NUCLEOTIDE SEQUENCE</scope>
</reference>
<dbReference type="GeneID" id="27215653"/>
<name>A0A141SD27_9FLOR</name>
<proteinExistence type="predicted"/>
<organism evidence="1">
    <name type="scientific">Sporolithon durum</name>
    <dbReference type="NCBI Taxonomy" id="48970"/>
    <lineage>
        <taxon>Eukaryota</taxon>
        <taxon>Rhodophyta</taxon>
        <taxon>Florideophyceae</taxon>
        <taxon>Corallinophycidae</taxon>
        <taxon>Sporolithales</taxon>
        <taxon>Sporolithaceae</taxon>
        <taxon>Sporolithon</taxon>
    </lineage>
</organism>
<dbReference type="AlphaFoldDB" id="A0A141SD27"/>